<evidence type="ECO:0000256" key="1">
    <source>
        <dbReference type="SAM" id="MobiDB-lite"/>
    </source>
</evidence>
<feature type="compositionally biased region" description="Low complexity" evidence="1">
    <location>
        <begin position="176"/>
        <end position="195"/>
    </location>
</feature>
<feature type="region of interest" description="Disordered" evidence="1">
    <location>
        <begin position="1"/>
        <end position="237"/>
    </location>
</feature>
<feature type="non-terminal residue" evidence="2">
    <location>
        <position position="237"/>
    </location>
</feature>
<feature type="compositionally biased region" description="Polar residues" evidence="1">
    <location>
        <begin position="206"/>
        <end position="222"/>
    </location>
</feature>
<evidence type="ECO:0000313" key="3">
    <source>
        <dbReference type="Proteomes" id="UP001381693"/>
    </source>
</evidence>
<feature type="compositionally biased region" description="Polar residues" evidence="1">
    <location>
        <begin position="116"/>
        <end position="130"/>
    </location>
</feature>
<keyword evidence="3" id="KW-1185">Reference proteome</keyword>
<feature type="non-terminal residue" evidence="2">
    <location>
        <position position="1"/>
    </location>
</feature>
<name>A0AAN8X1B3_HALRR</name>
<feature type="compositionally biased region" description="Low complexity" evidence="1">
    <location>
        <begin position="1"/>
        <end position="26"/>
    </location>
</feature>
<reference evidence="2 3" key="1">
    <citation type="submission" date="2023-11" db="EMBL/GenBank/DDBJ databases">
        <title>Halocaridina rubra genome assembly.</title>
        <authorList>
            <person name="Smith C."/>
        </authorList>
    </citation>
    <scope>NUCLEOTIDE SEQUENCE [LARGE SCALE GENOMIC DNA]</scope>
    <source>
        <strain evidence="2">EP-1</strain>
        <tissue evidence="2">Whole</tissue>
    </source>
</reference>
<feature type="compositionally biased region" description="Polar residues" evidence="1">
    <location>
        <begin position="143"/>
        <end position="152"/>
    </location>
</feature>
<feature type="compositionally biased region" description="Low complexity" evidence="1">
    <location>
        <begin position="101"/>
        <end position="115"/>
    </location>
</feature>
<dbReference type="EMBL" id="JAXCGZ010011661">
    <property type="protein sequence ID" value="KAK7074336.1"/>
    <property type="molecule type" value="Genomic_DNA"/>
</dbReference>
<organism evidence="2 3">
    <name type="scientific">Halocaridina rubra</name>
    <name type="common">Hawaiian red shrimp</name>
    <dbReference type="NCBI Taxonomy" id="373956"/>
    <lineage>
        <taxon>Eukaryota</taxon>
        <taxon>Metazoa</taxon>
        <taxon>Ecdysozoa</taxon>
        <taxon>Arthropoda</taxon>
        <taxon>Crustacea</taxon>
        <taxon>Multicrustacea</taxon>
        <taxon>Malacostraca</taxon>
        <taxon>Eumalacostraca</taxon>
        <taxon>Eucarida</taxon>
        <taxon>Decapoda</taxon>
        <taxon>Pleocyemata</taxon>
        <taxon>Caridea</taxon>
        <taxon>Atyoidea</taxon>
        <taxon>Atyidae</taxon>
        <taxon>Halocaridina</taxon>
    </lineage>
</organism>
<proteinExistence type="predicted"/>
<sequence length="237" mass="23511">GSTVCSSSTESSSNNSGNKSSASQSTPVVTTLPGSGMGNPFARAAPQATWGSESHDQRPIIAPSRLGPPSDTGTTKVSSSGGSSVLRQPVLGGGGGGGGRPSSSGKPSSSIFSPPTLTVTGSSPPQTSKSAFKLKPSVLGSANPFTKPSSTNDKADSATGPDDEIPGTSDEASTLTSGQDISSSTSVTSNTSPTSGEREPSRTAERTGSSSSNINRLNSGNGRSMFVPLSRNGDGKD</sequence>
<accession>A0AAN8X1B3</accession>
<gene>
    <name evidence="2" type="ORF">SK128_022987</name>
</gene>
<feature type="compositionally biased region" description="Gly residues" evidence="1">
    <location>
        <begin position="91"/>
        <end position="100"/>
    </location>
</feature>
<dbReference type="Proteomes" id="UP001381693">
    <property type="component" value="Unassembled WGS sequence"/>
</dbReference>
<comment type="caution">
    <text evidence="2">The sequence shown here is derived from an EMBL/GenBank/DDBJ whole genome shotgun (WGS) entry which is preliminary data.</text>
</comment>
<evidence type="ECO:0000313" key="2">
    <source>
        <dbReference type="EMBL" id="KAK7074336.1"/>
    </source>
</evidence>
<protein>
    <submittedName>
        <fullName evidence="2">Uncharacterized protein</fullName>
    </submittedName>
</protein>
<feature type="compositionally biased region" description="Basic and acidic residues" evidence="1">
    <location>
        <begin position="196"/>
        <end position="205"/>
    </location>
</feature>
<dbReference type="AlphaFoldDB" id="A0AAN8X1B3"/>
<feature type="compositionally biased region" description="Low complexity" evidence="1">
    <location>
        <begin position="70"/>
        <end position="84"/>
    </location>
</feature>